<evidence type="ECO:0000313" key="7">
    <source>
        <dbReference type="EMBL" id="CAH8245077.1"/>
    </source>
</evidence>
<dbReference type="InterPro" id="IPR004843">
    <property type="entry name" value="Calcineurin-like_PHP"/>
</dbReference>
<dbReference type="Pfam" id="PF00149">
    <property type="entry name" value="Metallophos"/>
    <property type="match status" value="1"/>
</dbReference>
<dbReference type="InterPro" id="IPR005135">
    <property type="entry name" value="Endo/exonuclease/phosphatase"/>
</dbReference>
<dbReference type="Pfam" id="PF13290">
    <property type="entry name" value="CHB_HEX_C_1"/>
    <property type="match status" value="1"/>
</dbReference>
<evidence type="ECO:0000313" key="8">
    <source>
        <dbReference type="Proteomes" id="UP001154322"/>
    </source>
</evidence>
<dbReference type="InterPro" id="IPR029052">
    <property type="entry name" value="Metallo-depent_PP-like"/>
</dbReference>
<dbReference type="InterPro" id="IPR045939">
    <property type="entry name" value="YhcR_N"/>
</dbReference>
<dbReference type="Gene3D" id="3.60.21.10">
    <property type="match status" value="1"/>
</dbReference>
<dbReference type="Pfam" id="PF18942">
    <property type="entry name" value="DUF5689"/>
    <property type="match status" value="1"/>
</dbReference>
<organism evidence="7 8">
    <name type="scientific">Paenibacillus melissococcoides</name>
    <dbReference type="NCBI Taxonomy" id="2912268"/>
    <lineage>
        <taxon>Bacteria</taxon>
        <taxon>Bacillati</taxon>
        <taxon>Bacillota</taxon>
        <taxon>Bacilli</taxon>
        <taxon>Bacillales</taxon>
        <taxon>Paenibacillaceae</taxon>
        <taxon>Paenibacillus</taxon>
    </lineage>
</organism>
<evidence type="ECO:0000259" key="3">
    <source>
        <dbReference type="Pfam" id="PF03372"/>
    </source>
</evidence>
<keyword evidence="1" id="KW-0732">Signal</keyword>
<evidence type="ECO:0000259" key="2">
    <source>
        <dbReference type="Pfam" id="PF00149"/>
    </source>
</evidence>
<name>A0ABM9G1I3_9BACL</name>
<dbReference type="RefSeq" id="WP_261944861.1">
    <property type="nucleotide sequence ID" value="NZ_AP031286.1"/>
</dbReference>
<feature type="domain" description="DUF5689" evidence="5">
    <location>
        <begin position="167"/>
        <end position="337"/>
    </location>
</feature>
<keyword evidence="8" id="KW-1185">Reference proteome</keyword>
<comment type="caution">
    <text evidence="7">The sequence shown here is derived from an EMBL/GenBank/DDBJ whole genome shotgun (WGS) entry which is preliminary data.</text>
</comment>
<dbReference type="CDD" id="cd04486">
    <property type="entry name" value="YhcR_OBF_like"/>
    <property type="match status" value="1"/>
</dbReference>
<dbReference type="InterPro" id="IPR036691">
    <property type="entry name" value="Endo/exonu/phosph_ase_sf"/>
</dbReference>
<feature type="domain" description="Endonuclease YhcR N-terminal" evidence="6">
    <location>
        <begin position="40"/>
        <end position="145"/>
    </location>
</feature>
<dbReference type="PRINTS" id="PR01607">
    <property type="entry name" value="APYRASEFAMLY"/>
</dbReference>
<dbReference type="Pfam" id="PF19886">
    <property type="entry name" value="DUF6359"/>
    <property type="match status" value="1"/>
</dbReference>
<dbReference type="InterPro" id="IPR006179">
    <property type="entry name" value="5_nucleotidase/apyrase"/>
</dbReference>
<evidence type="ECO:0000259" key="5">
    <source>
        <dbReference type="Pfam" id="PF18942"/>
    </source>
</evidence>
<proteinExistence type="predicted"/>
<dbReference type="InterPro" id="IPR043744">
    <property type="entry name" value="DUF5689"/>
</dbReference>
<dbReference type="Pfam" id="PF03372">
    <property type="entry name" value="Exo_endo_phos"/>
    <property type="match status" value="1"/>
</dbReference>
<evidence type="ECO:0000259" key="4">
    <source>
        <dbReference type="Pfam" id="PF13290"/>
    </source>
</evidence>
<reference evidence="7" key="1">
    <citation type="submission" date="2022-06" db="EMBL/GenBank/DDBJ databases">
        <authorList>
            <person name="Dietemann V."/>
            <person name="Ory F."/>
            <person name="Dainat B."/>
            <person name="Oberhansli S."/>
        </authorList>
    </citation>
    <scope>NUCLEOTIDE SEQUENCE</scope>
    <source>
        <strain evidence="7">Ena-SAMPLE-TAB-26-04-2022-14:26:32:270-5432</strain>
    </source>
</reference>
<evidence type="ECO:0000256" key="1">
    <source>
        <dbReference type="SAM" id="SignalP"/>
    </source>
</evidence>
<gene>
    <name evidence="7" type="ORF">WJ0W_002307</name>
</gene>
<dbReference type="InterPro" id="IPR059177">
    <property type="entry name" value="GH29D-like_dom"/>
</dbReference>
<dbReference type="PANTHER" id="PTHR42834">
    <property type="entry name" value="ENDONUCLEASE/EXONUCLEASE/PHOSPHATASE FAMILY PROTEIN (AFU_ORTHOLOGUE AFUA_3G09210)"/>
    <property type="match status" value="1"/>
</dbReference>
<dbReference type="Proteomes" id="UP001154322">
    <property type="component" value="Unassembled WGS sequence"/>
</dbReference>
<feature type="domain" description="Calcineurin-like phosphoesterase" evidence="2">
    <location>
        <begin position="1010"/>
        <end position="1116"/>
    </location>
</feature>
<dbReference type="InterPro" id="IPR006146">
    <property type="entry name" value="5'-Nucleotdase_CS"/>
</dbReference>
<protein>
    <submittedName>
        <fullName evidence="7">DUF6359 domain-containing protein</fullName>
    </submittedName>
</protein>
<dbReference type="SUPFAM" id="SSF56219">
    <property type="entry name" value="DNase I-like"/>
    <property type="match status" value="1"/>
</dbReference>
<feature type="signal peptide" evidence="1">
    <location>
        <begin position="1"/>
        <end position="26"/>
    </location>
</feature>
<dbReference type="Gene3D" id="3.60.10.10">
    <property type="entry name" value="Endonuclease/exonuclease/phosphatase"/>
    <property type="match status" value="1"/>
</dbReference>
<evidence type="ECO:0000259" key="6">
    <source>
        <dbReference type="Pfam" id="PF19886"/>
    </source>
</evidence>
<dbReference type="EMBL" id="CALYLO010000002">
    <property type="protein sequence ID" value="CAH8245077.1"/>
    <property type="molecule type" value="Genomic_DNA"/>
</dbReference>
<dbReference type="PROSITE" id="PS00785">
    <property type="entry name" value="5_NUCLEOTIDASE_1"/>
    <property type="match status" value="1"/>
</dbReference>
<dbReference type="PANTHER" id="PTHR42834:SF1">
    <property type="entry name" value="ENDONUCLEASE_EXONUCLEASE_PHOSPHATASE FAMILY PROTEIN (AFU_ORTHOLOGUE AFUA_3G09210)"/>
    <property type="match status" value="1"/>
</dbReference>
<feature type="domain" description="GH29D-like beta-sandwich" evidence="4">
    <location>
        <begin position="349"/>
        <end position="409"/>
    </location>
</feature>
<feature type="chain" id="PRO_5046453389" evidence="1">
    <location>
        <begin position="27"/>
        <end position="1206"/>
    </location>
</feature>
<feature type="domain" description="Endonuclease/exonuclease/phosphatase" evidence="3">
    <location>
        <begin position="695"/>
        <end position="991"/>
    </location>
</feature>
<sequence>MVYRIWTKSIRVIVAAVLLLSSIAPAGWTAGTAAAAEAVLTVADAIAKNNDGKSYTVEGHVVGFAISSTAFTRDSAKFNSDTNLVIADRAEETAEDRTLNVQIASPFRQEFGLQSNPGLIGSRIRVTGTLEEYSYAKQDGLKDSDVSEFTYSVVTASSIGAARGMNAGDSALVQGIVTYREDTGSGFSNLYIQDDTAGIVVRGQNITAEQGDKIEVQGKLELYNGLLQLNKEPGGSLRIVEPGLPLPASKPITSADFAQNAGKQYEGQLVEVTAATIDRSSGSTCYAADKLGAGIVIYAKNVPAAFAVSRTYERIAGVLSYHSSYGYQLIPRAYEDVVETELSVTASLPSGNVAKGSEIALSTPASGGVIYYTLDGTEPTQASSRYAAPIAIQEDATIKAIVVKDGAASGICTFTYKVLKDTGHLLIHDIQGEGHRSPYADQAVTGVEGIVTFKRDKSNFYIQESNPDRYSKDSRASDAILVYHKDSPVKVGDKVKVSGVVKEYKEKTYSSNPVDLTTTEIAASSVDIISHDQDLPPPVVLGKDRVIPPSIITDGYQLTDAYYDPGRNALDLYESLEGMRVMIENPDIIGPYKYEIPVSVRQEGSHPVASPAGGLVLTEDSLNPQRVLVSLDYLAPKPNPVVKTGDRFTEPLTGVIAYSFSNYKLLPERLPEVENGKGEPAVTSIVADSEKLTIASFNVENYWNDPSTKGKEKTRKIGEIIVTNLKSPDIIGLMEVQDNNGETDNGAVDASRNYEAIIGAIQAAGGPVYQYTDIAPEDKMDGGAPGGNIRVGFLYNPERVALADSQQHAKGDAKTAVRYGPDGLSFNPGRIEPANEAFESSRKPLAAEFLFRGERVLVIANHFNSKGGDHAPYGGIQPPQRSSEVQRVKQAALVHGFVSEALTHNPQTNVVLIGDLNDFQFSGTLRIVAGNELINLVDGLPEAERYSYIYEGNSQTLDHILADKKLAKRAELDIVHINADFMEAHGRVSDHDPLLVQLPFGEPDDEEFQLRLLHTNDTHAHLDSVPRRITAIKEARAGAEHSLLLDAGDVFSGTLYFNKYEGLADLDFMNLIGYDVMTFGNHEFDAGPAKLANFIKQARFPFLSANIDFDREPELRGLFHHEIGHPGAEASIYPAIILDVDAEKVGVFGLTTEDTAFLASPGEHIAFRNYADSARATVAMLREEGIDKIIALTHLGYEVDRALRRA</sequence>
<dbReference type="SUPFAM" id="SSF56300">
    <property type="entry name" value="Metallo-dependent phosphatases"/>
    <property type="match status" value="1"/>
</dbReference>
<accession>A0ABM9G1I3</accession>